<proteinExistence type="predicted"/>
<name>A0A345IND1_9DEIO</name>
<evidence type="ECO:0000259" key="1">
    <source>
        <dbReference type="PROSITE" id="PS50943"/>
    </source>
</evidence>
<dbReference type="Gene3D" id="1.10.260.40">
    <property type="entry name" value="lambda repressor-like DNA-binding domains"/>
    <property type="match status" value="1"/>
</dbReference>
<keyword evidence="2" id="KW-0614">Plasmid</keyword>
<accession>A0A345IND1</accession>
<evidence type="ECO:0000313" key="2">
    <source>
        <dbReference type="EMBL" id="AXH01204.1"/>
    </source>
</evidence>
<dbReference type="Pfam" id="PF13560">
    <property type="entry name" value="HTH_31"/>
    <property type="match status" value="1"/>
</dbReference>
<dbReference type="SMART" id="SM00530">
    <property type="entry name" value="HTH_XRE"/>
    <property type="match status" value="1"/>
</dbReference>
<dbReference type="CDD" id="cd00093">
    <property type="entry name" value="HTH_XRE"/>
    <property type="match status" value="1"/>
</dbReference>
<protein>
    <submittedName>
        <fullName evidence="2">XRE family transcriptional regulator</fullName>
    </submittedName>
</protein>
<organism evidence="2 3">
    <name type="scientific">Deinococcus wulumuqiensis</name>
    <dbReference type="NCBI Taxonomy" id="980427"/>
    <lineage>
        <taxon>Bacteria</taxon>
        <taxon>Thermotogati</taxon>
        <taxon>Deinococcota</taxon>
        <taxon>Deinococci</taxon>
        <taxon>Deinococcales</taxon>
        <taxon>Deinococcaceae</taxon>
        <taxon>Deinococcus</taxon>
    </lineage>
</organism>
<dbReference type="KEGG" id="dwu:DVJ83_18915"/>
<dbReference type="RefSeq" id="WP_114673827.1">
    <property type="nucleotide sequence ID" value="NZ_CP031164.1"/>
</dbReference>
<dbReference type="GO" id="GO:0003677">
    <property type="term" value="F:DNA binding"/>
    <property type="evidence" value="ECO:0007669"/>
    <property type="project" value="InterPro"/>
</dbReference>
<dbReference type="InterPro" id="IPR001387">
    <property type="entry name" value="Cro/C1-type_HTH"/>
</dbReference>
<gene>
    <name evidence="2" type="ORF">DVJ83_18915</name>
</gene>
<dbReference type="EMBL" id="CP031164">
    <property type="protein sequence ID" value="AXH01204.1"/>
    <property type="molecule type" value="Genomic_DNA"/>
</dbReference>
<geneLocation type="plasmid" evidence="3">
    <name>pdrdvi</name>
</geneLocation>
<feature type="domain" description="HTH cro/C1-type" evidence="1">
    <location>
        <begin position="82"/>
        <end position="137"/>
    </location>
</feature>
<evidence type="ECO:0000313" key="3">
    <source>
        <dbReference type="Proteomes" id="UP000253744"/>
    </source>
</evidence>
<dbReference type="PROSITE" id="PS50943">
    <property type="entry name" value="HTH_CROC1"/>
    <property type="match status" value="1"/>
</dbReference>
<dbReference type="AlphaFoldDB" id="A0A345IND1"/>
<reference evidence="2 3" key="1">
    <citation type="submission" date="2018-07" db="EMBL/GenBank/DDBJ databases">
        <title>Complete Genome and Methylome Analysis of Deinococcus wulumuqiensis NEB 479.</title>
        <authorList>
            <person name="Fomenkov A."/>
            <person name="Luyten Y."/>
            <person name="Vincze T."/>
            <person name="Anton B.P."/>
            <person name="Clark T."/>
            <person name="Roberts R.J."/>
            <person name="Morgan R.D."/>
        </authorList>
    </citation>
    <scope>NUCLEOTIDE SEQUENCE [LARGE SCALE GENOMIC DNA]</scope>
    <source>
        <strain evidence="2 3">NEB 479</strain>
        <plasmid evidence="3">Plasmid pdrdvi</plasmid>
    </source>
</reference>
<dbReference type="InterPro" id="IPR010982">
    <property type="entry name" value="Lambda_DNA-bd_dom_sf"/>
</dbReference>
<dbReference type="SUPFAM" id="SSF47413">
    <property type="entry name" value="lambda repressor-like DNA-binding domains"/>
    <property type="match status" value="1"/>
</dbReference>
<sequence>MTQPNQSFITETFKVKEGHLLTVHQVPALTHPETGEVAFSMGVVAALDVLKGQAAELGLTEMQFDPALIPTQEVPDPVSRELRRAMLARGMTGAAIARALGVKPPLVSRWLSSSYHDHSMETIRRIAEVLDMEVEVKLKPRAS</sequence>
<dbReference type="Proteomes" id="UP000253744">
    <property type="component" value="Plasmid pDrdVI"/>
</dbReference>